<proteinExistence type="predicted"/>
<organism evidence="1 2">
    <name type="scientific">Trichuris suis</name>
    <name type="common">pig whipworm</name>
    <dbReference type="NCBI Taxonomy" id="68888"/>
    <lineage>
        <taxon>Eukaryota</taxon>
        <taxon>Metazoa</taxon>
        <taxon>Ecdysozoa</taxon>
        <taxon>Nematoda</taxon>
        <taxon>Enoplea</taxon>
        <taxon>Dorylaimia</taxon>
        <taxon>Trichinellida</taxon>
        <taxon>Trichuridae</taxon>
        <taxon>Trichuris</taxon>
    </lineage>
</organism>
<gene>
    <name evidence="1" type="ORF">M513_08060</name>
</gene>
<accession>A0A085M1C3</accession>
<dbReference type="EMBL" id="KL363244">
    <property type="protein sequence ID" value="KFD51019.1"/>
    <property type="molecule type" value="Genomic_DNA"/>
</dbReference>
<evidence type="ECO:0000313" key="2">
    <source>
        <dbReference type="Proteomes" id="UP000030764"/>
    </source>
</evidence>
<name>A0A085M1C3_9BILA</name>
<evidence type="ECO:0000313" key="1">
    <source>
        <dbReference type="EMBL" id="KFD51019.1"/>
    </source>
</evidence>
<dbReference type="Proteomes" id="UP000030764">
    <property type="component" value="Unassembled WGS sequence"/>
</dbReference>
<sequence length="152" mass="17375">MRMKLRLKPAHNMIACKVLRLKHPIFLASLSAILFSSSLNAFARSSRGAHFICHLKRPSLSCRFCKRINDCALVVYVPNIAMRLVMYTLLHQCVADYEPEIIKFIEPSKIVHQIFQWAQLQNCPECNMGRQVGRVDKPNGRNCEFIKTSNGA</sequence>
<protein>
    <submittedName>
        <fullName evidence="1">Uncharacterized protein</fullName>
    </submittedName>
</protein>
<keyword evidence="2" id="KW-1185">Reference proteome</keyword>
<dbReference type="AlphaFoldDB" id="A0A085M1C3"/>
<reference evidence="1 2" key="1">
    <citation type="journal article" date="2014" name="Nat. Genet.">
        <title>Genome and transcriptome of the porcine whipworm Trichuris suis.</title>
        <authorList>
            <person name="Jex A.R."/>
            <person name="Nejsum P."/>
            <person name="Schwarz E.M."/>
            <person name="Hu L."/>
            <person name="Young N.D."/>
            <person name="Hall R.S."/>
            <person name="Korhonen P.K."/>
            <person name="Liao S."/>
            <person name="Thamsborg S."/>
            <person name="Xia J."/>
            <person name="Xu P."/>
            <person name="Wang S."/>
            <person name="Scheerlinck J.P."/>
            <person name="Hofmann A."/>
            <person name="Sternberg P.W."/>
            <person name="Wang J."/>
            <person name="Gasser R.B."/>
        </authorList>
    </citation>
    <scope>NUCLEOTIDE SEQUENCE [LARGE SCALE GENOMIC DNA]</scope>
    <source>
        <strain evidence="1">DCEP-RM93M</strain>
    </source>
</reference>